<keyword evidence="1" id="KW-0436">Ligase</keyword>
<dbReference type="GO" id="GO:0005524">
    <property type="term" value="F:ATP binding"/>
    <property type="evidence" value="ECO:0007669"/>
    <property type="project" value="UniProtKB-KW"/>
</dbReference>
<dbReference type="Gene3D" id="3.60.20.10">
    <property type="entry name" value="Glutamine Phosphoribosylpyrophosphate, subunit 1, domain 1"/>
    <property type="match status" value="1"/>
</dbReference>
<dbReference type="RefSeq" id="WP_048201744.1">
    <property type="nucleotide sequence ID" value="NZ_CP009149.1"/>
</dbReference>
<proteinExistence type="predicted"/>
<evidence type="ECO:0000256" key="2">
    <source>
        <dbReference type="ARBA" id="ARBA00022605"/>
    </source>
</evidence>
<feature type="binding site" evidence="11">
    <location>
        <begin position="363"/>
        <end position="364"/>
    </location>
    <ligand>
        <name>ATP</name>
        <dbReference type="ChEBI" id="CHEBI:30616"/>
    </ligand>
</feature>
<dbReference type="InterPro" id="IPR006426">
    <property type="entry name" value="Asn_synth_AEB"/>
</dbReference>
<dbReference type="EMBL" id="CP009149">
    <property type="protein sequence ID" value="AIJ05577.1"/>
    <property type="molecule type" value="Genomic_DNA"/>
</dbReference>
<dbReference type="PANTHER" id="PTHR11772:SF2">
    <property type="entry name" value="ASPARAGINE SYNTHETASE [GLUTAMINE-HYDROLYZING]"/>
    <property type="match status" value="1"/>
</dbReference>
<organism evidence="13 14">
    <name type="scientific">Methanocaldococcus bathoardescens</name>
    <dbReference type="NCBI Taxonomy" id="1301915"/>
    <lineage>
        <taxon>Archaea</taxon>
        <taxon>Methanobacteriati</taxon>
        <taxon>Methanobacteriota</taxon>
        <taxon>Methanomada group</taxon>
        <taxon>Methanococci</taxon>
        <taxon>Methanococcales</taxon>
        <taxon>Methanocaldococcaceae</taxon>
        <taxon>Methanocaldococcus</taxon>
    </lineage>
</organism>
<dbReference type="STRING" id="1301915.JH146_0729"/>
<dbReference type="Proteomes" id="UP000028781">
    <property type="component" value="Chromosome"/>
</dbReference>
<dbReference type="GeneID" id="24891331"/>
<dbReference type="EC" id="6.3.5.4" evidence="9"/>
<feature type="binding site" evidence="11">
    <location>
        <position position="116"/>
    </location>
    <ligand>
        <name>L-glutamine</name>
        <dbReference type="ChEBI" id="CHEBI:58359"/>
    </ligand>
</feature>
<dbReference type="CDD" id="cd00712">
    <property type="entry name" value="AsnB"/>
    <property type="match status" value="1"/>
</dbReference>
<dbReference type="OrthoDB" id="8692at2157"/>
<comment type="pathway">
    <text evidence="7">Amino-acid biosynthesis.</text>
</comment>
<dbReference type="CDD" id="cd01991">
    <property type="entry name" value="Asn_synthase_B_C"/>
    <property type="match status" value="1"/>
</dbReference>
<dbReference type="InterPro" id="IPR014729">
    <property type="entry name" value="Rossmann-like_a/b/a_fold"/>
</dbReference>
<dbReference type="Pfam" id="PF13537">
    <property type="entry name" value="GATase_7"/>
    <property type="match status" value="1"/>
</dbReference>
<feature type="domain" description="Glutamine amidotransferase type-2" evidence="12">
    <location>
        <begin position="2"/>
        <end position="213"/>
    </location>
</feature>
<reference evidence="13 14" key="1">
    <citation type="journal article" date="2015" name="Int. J. Syst. Evol. Microbiol.">
        <title>M ethanocaldococcus bathoardescens sp. nov., a hyperthermophilic methanogen isolated from a volcanically active deep-sea hydrothermal vent.</title>
        <authorList>
            <person name="Stewart L.C."/>
            <person name="Jung J.H."/>
            <person name="Kim Y.T."/>
            <person name="Kwon S.W."/>
            <person name="Park C.S."/>
            <person name="Holden J.F."/>
        </authorList>
    </citation>
    <scope>NUCLEOTIDE SEQUENCE [LARGE SCALE GENOMIC DNA]</scope>
    <source>
        <strain evidence="13 14">JH146</strain>
    </source>
</reference>
<dbReference type="PIRSF" id="PIRSF001589">
    <property type="entry name" value="Asn_synthetase_glu-h"/>
    <property type="match status" value="1"/>
</dbReference>
<evidence type="ECO:0000256" key="1">
    <source>
        <dbReference type="ARBA" id="ARBA00022598"/>
    </source>
</evidence>
<dbReference type="GO" id="GO:0005829">
    <property type="term" value="C:cytosol"/>
    <property type="evidence" value="ECO:0007669"/>
    <property type="project" value="TreeGrafter"/>
</dbReference>
<dbReference type="Pfam" id="PF00733">
    <property type="entry name" value="Asn_synthase"/>
    <property type="match status" value="2"/>
</dbReference>
<dbReference type="GO" id="GO:0004066">
    <property type="term" value="F:asparagine synthase (glutamine-hydrolyzing) activity"/>
    <property type="evidence" value="ECO:0007669"/>
    <property type="project" value="UniProtKB-EC"/>
</dbReference>
<comment type="catalytic activity">
    <reaction evidence="8 9">
        <text>L-aspartate + L-glutamine + ATP + H2O = L-asparagine + L-glutamate + AMP + diphosphate + H(+)</text>
        <dbReference type="Rhea" id="RHEA:12228"/>
        <dbReference type="ChEBI" id="CHEBI:15377"/>
        <dbReference type="ChEBI" id="CHEBI:15378"/>
        <dbReference type="ChEBI" id="CHEBI:29985"/>
        <dbReference type="ChEBI" id="CHEBI:29991"/>
        <dbReference type="ChEBI" id="CHEBI:30616"/>
        <dbReference type="ChEBI" id="CHEBI:33019"/>
        <dbReference type="ChEBI" id="CHEBI:58048"/>
        <dbReference type="ChEBI" id="CHEBI:58359"/>
        <dbReference type="ChEBI" id="CHEBI:456215"/>
        <dbReference type="EC" id="6.3.5.4"/>
    </reaction>
</comment>
<keyword evidence="14" id="KW-1185">Reference proteome</keyword>
<dbReference type="SUPFAM" id="SSF56235">
    <property type="entry name" value="N-terminal nucleophile aminohydrolases (Ntn hydrolases)"/>
    <property type="match status" value="1"/>
</dbReference>
<evidence type="ECO:0000256" key="9">
    <source>
        <dbReference type="PIRNR" id="PIRNR001589"/>
    </source>
</evidence>
<sequence length="506" mass="58218">MCSISGIIVKESQIPAKYAIDMMKILKHRGRDNSGLLLDDEVIYFEDFEDVEDLEDEMIGNLSLAHNRLAIVGRYGVQPIPNEDEDIWLVCNGEIYNYIELMEYLKEYHEFRTDSDNEVIVHLYEEGMLEELDGDYAFAIYDKSKNIVLLARDVFGVKPLFYIDTGNYFAFASERKALWHLLINIDGCEKDLDKLNSKIKTLKPNSQLIYYLDDNKFDIIENFKKIELNYMKERSYEEAKEYLDKALKKAVLKRVRGLDKVGIICSGGVDSSLIAKLASQYCEVILYAVGTENSEDLIYAERLAKDLNLKLRKKIISEDEYEKYVFNVAKAIDEVDLMKIGVGIPIYVASEMANKDGLKVVLSGQGADELFGGYARHERIYKEKGEEGLKKELLKDVNNLYKVNLERDDHCTMANGIELRVPFLDEEVVGIALSIPVDYKISELRKKILRDVASKYLPDYIAYRPKKAAQYGSGGEKMIYKVAKKYGYSKKRINEFLDMLKRKIVE</sequence>
<gene>
    <name evidence="13" type="ORF">JH146_0729</name>
</gene>
<dbReference type="InterPro" id="IPR033738">
    <property type="entry name" value="AsnB_N"/>
</dbReference>
<evidence type="ECO:0000313" key="13">
    <source>
        <dbReference type="EMBL" id="AIJ05577.1"/>
    </source>
</evidence>
<feature type="active site" description="For GATase activity" evidence="10">
    <location>
        <position position="2"/>
    </location>
</feature>
<dbReference type="PANTHER" id="PTHR11772">
    <property type="entry name" value="ASPARAGINE SYNTHETASE"/>
    <property type="match status" value="1"/>
</dbReference>
<dbReference type="GO" id="GO:0006529">
    <property type="term" value="P:asparagine biosynthetic process"/>
    <property type="evidence" value="ECO:0007669"/>
    <property type="project" value="UniProtKB-KW"/>
</dbReference>
<evidence type="ECO:0000256" key="3">
    <source>
        <dbReference type="ARBA" id="ARBA00022741"/>
    </source>
</evidence>
<name>A0A076LFH1_9EURY</name>
<feature type="binding site" evidence="11">
    <location>
        <position position="289"/>
    </location>
    <ligand>
        <name>ATP</name>
        <dbReference type="ChEBI" id="CHEBI:30616"/>
    </ligand>
</feature>
<evidence type="ECO:0000256" key="11">
    <source>
        <dbReference type="PIRSR" id="PIRSR001589-2"/>
    </source>
</evidence>
<evidence type="ECO:0000256" key="7">
    <source>
        <dbReference type="ARBA" id="ARBA00029440"/>
    </source>
</evidence>
<dbReference type="HOGENOM" id="CLU_014658_4_0_2"/>
<dbReference type="KEGG" id="mjh:JH146_0729"/>
<dbReference type="SUPFAM" id="SSF52402">
    <property type="entry name" value="Adenine nucleotide alpha hydrolases-like"/>
    <property type="match status" value="1"/>
</dbReference>
<evidence type="ECO:0000256" key="6">
    <source>
        <dbReference type="ARBA" id="ARBA00022962"/>
    </source>
</evidence>
<dbReference type="InterPro" id="IPR017932">
    <property type="entry name" value="GATase_2_dom"/>
</dbReference>
<accession>A0A076LFH1</accession>
<dbReference type="PROSITE" id="PS51278">
    <property type="entry name" value="GATASE_TYPE_2"/>
    <property type="match status" value="1"/>
</dbReference>
<dbReference type="Gene3D" id="3.40.50.620">
    <property type="entry name" value="HUPs"/>
    <property type="match status" value="1"/>
</dbReference>
<keyword evidence="2 10" id="KW-0028">Amino-acid biosynthesis</keyword>
<evidence type="ECO:0000256" key="5">
    <source>
        <dbReference type="ARBA" id="ARBA00022888"/>
    </source>
</evidence>
<dbReference type="InterPro" id="IPR050795">
    <property type="entry name" value="Asn_Synthetase"/>
</dbReference>
<evidence type="ECO:0000256" key="10">
    <source>
        <dbReference type="PIRSR" id="PIRSR001589-1"/>
    </source>
</evidence>
<evidence type="ECO:0000259" key="12">
    <source>
        <dbReference type="PROSITE" id="PS51278"/>
    </source>
</evidence>
<keyword evidence="3 9" id="KW-0547">Nucleotide-binding</keyword>
<keyword evidence="6 10" id="KW-0315">Glutamine amidotransferase</keyword>
<dbReference type="NCBIfam" id="TIGR01536">
    <property type="entry name" value="asn_synth_AEB"/>
    <property type="match status" value="1"/>
</dbReference>
<dbReference type="InterPro" id="IPR001962">
    <property type="entry name" value="Asn_synthase"/>
</dbReference>
<keyword evidence="5 10" id="KW-0061">Asparagine biosynthesis</keyword>
<dbReference type="InterPro" id="IPR029055">
    <property type="entry name" value="Ntn_hydrolases_N"/>
</dbReference>
<protein>
    <recommendedName>
        <fullName evidence="9">Putative asparagine synthetase [glutamine-hydrolyzing]</fullName>
        <ecNumber evidence="9">6.3.5.4</ecNumber>
    </recommendedName>
</protein>
<evidence type="ECO:0000313" key="14">
    <source>
        <dbReference type="Proteomes" id="UP000028781"/>
    </source>
</evidence>
<keyword evidence="4 9" id="KW-0067">ATP-binding</keyword>
<dbReference type="AlphaFoldDB" id="A0A076LFH1"/>
<evidence type="ECO:0000256" key="4">
    <source>
        <dbReference type="ARBA" id="ARBA00022840"/>
    </source>
</evidence>
<evidence type="ECO:0000256" key="8">
    <source>
        <dbReference type="ARBA" id="ARBA00048741"/>
    </source>
</evidence>